<organism evidence="6 7">
    <name type="scientific">Larkinella knui</name>
    <dbReference type="NCBI Taxonomy" id="2025310"/>
    <lineage>
        <taxon>Bacteria</taxon>
        <taxon>Pseudomonadati</taxon>
        <taxon>Bacteroidota</taxon>
        <taxon>Cytophagia</taxon>
        <taxon>Cytophagales</taxon>
        <taxon>Spirosomataceae</taxon>
        <taxon>Larkinella</taxon>
    </lineage>
</organism>
<dbReference type="AlphaFoldDB" id="A0A3P1CE17"/>
<name>A0A3P1CE17_9BACT</name>
<dbReference type="SMART" id="SM00065">
    <property type="entry name" value="GAF"/>
    <property type="match status" value="1"/>
</dbReference>
<proteinExistence type="predicted"/>
<dbReference type="InterPro" id="IPR003594">
    <property type="entry name" value="HATPase_dom"/>
</dbReference>
<keyword evidence="7" id="KW-1185">Reference proteome</keyword>
<comment type="catalytic activity">
    <reaction evidence="1">
        <text>ATP + protein L-histidine = ADP + protein N-phospho-L-histidine.</text>
        <dbReference type="EC" id="2.7.13.3"/>
    </reaction>
</comment>
<evidence type="ECO:0000256" key="2">
    <source>
        <dbReference type="ARBA" id="ARBA00012438"/>
    </source>
</evidence>
<dbReference type="PROSITE" id="PS50109">
    <property type="entry name" value="HIS_KIN"/>
    <property type="match status" value="1"/>
</dbReference>
<dbReference type="InterPro" id="IPR004358">
    <property type="entry name" value="Sig_transdc_His_kin-like_C"/>
</dbReference>
<dbReference type="Pfam" id="PF02518">
    <property type="entry name" value="HATPase_c"/>
    <property type="match status" value="1"/>
</dbReference>
<dbReference type="InterPro" id="IPR029016">
    <property type="entry name" value="GAF-like_dom_sf"/>
</dbReference>
<protein>
    <recommendedName>
        <fullName evidence="2">histidine kinase</fullName>
        <ecNumber evidence="2">2.7.13.3</ecNumber>
    </recommendedName>
</protein>
<dbReference type="InterPro" id="IPR036890">
    <property type="entry name" value="HATPase_C_sf"/>
</dbReference>
<gene>
    <name evidence="6" type="ORF">EHT87_24165</name>
</gene>
<dbReference type="SMART" id="SM00387">
    <property type="entry name" value="HATPase_c"/>
    <property type="match status" value="1"/>
</dbReference>
<reference evidence="6 7" key="1">
    <citation type="submission" date="2018-11" db="EMBL/GenBank/DDBJ databases">
        <authorList>
            <person name="Zhou Z."/>
            <person name="Wang G."/>
        </authorList>
    </citation>
    <scope>NUCLEOTIDE SEQUENCE [LARGE SCALE GENOMIC DNA]</scope>
    <source>
        <strain evidence="6 7">KCTC42998</strain>
    </source>
</reference>
<dbReference type="Proteomes" id="UP000274271">
    <property type="component" value="Unassembled WGS sequence"/>
</dbReference>
<comment type="caution">
    <text evidence="6">The sequence shown here is derived from an EMBL/GenBank/DDBJ whole genome shotgun (WGS) entry which is preliminary data.</text>
</comment>
<dbReference type="OrthoDB" id="9766459at2"/>
<dbReference type="RefSeq" id="WP_124909239.1">
    <property type="nucleotide sequence ID" value="NZ_RQJP01000005.1"/>
</dbReference>
<dbReference type="GO" id="GO:0000156">
    <property type="term" value="F:phosphorelay response regulator activity"/>
    <property type="evidence" value="ECO:0007669"/>
    <property type="project" value="TreeGrafter"/>
</dbReference>
<dbReference type="GO" id="GO:0004673">
    <property type="term" value="F:protein histidine kinase activity"/>
    <property type="evidence" value="ECO:0007669"/>
    <property type="project" value="UniProtKB-EC"/>
</dbReference>
<evidence type="ECO:0000313" key="7">
    <source>
        <dbReference type="Proteomes" id="UP000274271"/>
    </source>
</evidence>
<dbReference type="GO" id="GO:0030295">
    <property type="term" value="F:protein kinase activator activity"/>
    <property type="evidence" value="ECO:0007669"/>
    <property type="project" value="TreeGrafter"/>
</dbReference>
<dbReference type="InterPro" id="IPR003018">
    <property type="entry name" value="GAF"/>
</dbReference>
<feature type="domain" description="Histidine kinase" evidence="5">
    <location>
        <begin position="187"/>
        <end position="414"/>
    </location>
</feature>
<accession>A0A3P1CE17</accession>
<dbReference type="InterPro" id="IPR050351">
    <property type="entry name" value="BphY/WalK/GraS-like"/>
</dbReference>
<dbReference type="PRINTS" id="PR00344">
    <property type="entry name" value="BCTRLSENSOR"/>
</dbReference>
<dbReference type="Gene3D" id="3.30.450.40">
    <property type="match status" value="1"/>
</dbReference>
<dbReference type="InterPro" id="IPR005467">
    <property type="entry name" value="His_kinase_dom"/>
</dbReference>
<dbReference type="Pfam" id="PF01590">
    <property type="entry name" value="GAF"/>
    <property type="match status" value="1"/>
</dbReference>
<evidence type="ECO:0000256" key="3">
    <source>
        <dbReference type="ARBA" id="ARBA00022679"/>
    </source>
</evidence>
<dbReference type="Gene3D" id="3.30.565.10">
    <property type="entry name" value="Histidine kinase-like ATPase, C-terminal domain"/>
    <property type="match status" value="1"/>
</dbReference>
<evidence type="ECO:0000313" key="6">
    <source>
        <dbReference type="EMBL" id="RRB11571.1"/>
    </source>
</evidence>
<dbReference type="SUPFAM" id="SSF55781">
    <property type="entry name" value="GAF domain-like"/>
    <property type="match status" value="1"/>
</dbReference>
<dbReference type="EMBL" id="RQJP01000005">
    <property type="protein sequence ID" value="RRB11571.1"/>
    <property type="molecule type" value="Genomic_DNA"/>
</dbReference>
<evidence type="ECO:0000259" key="5">
    <source>
        <dbReference type="PROSITE" id="PS50109"/>
    </source>
</evidence>
<evidence type="ECO:0000256" key="4">
    <source>
        <dbReference type="ARBA" id="ARBA00022777"/>
    </source>
</evidence>
<dbReference type="GO" id="GO:0007234">
    <property type="term" value="P:osmosensory signaling via phosphorelay pathway"/>
    <property type="evidence" value="ECO:0007669"/>
    <property type="project" value="TreeGrafter"/>
</dbReference>
<evidence type="ECO:0000256" key="1">
    <source>
        <dbReference type="ARBA" id="ARBA00000085"/>
    </source>
</evidence>
<dbReference type="SUPFAM" id="SSF55874">
    <property type="entry name" value="ATPase domain of HSP90 chaperone/DNA topoisomerase II/histidine kinase"/>
    <property type="match status" value="1"/>
</dbReference>
<keyword evidence="4 6" id="KW-0418">Kinase</keyword>
<sequence length="414" mass="46036">MIHKEVDLSRDIERVKQIPIIATLLDVVCQTTGMGFAAVARVTEERWIACIVRDEIQFGLVPGGELQVESTVCNEIRAHHQAVIIDHVQESDVYTNHHTPLQYGFQSYISFPIILKNGEFFGTLCAIDPNPAQLNNSKITGMFSLFADLISFHLQQVELLEQSHDTVQNLSQQLTNSQDENRQYQPISNHNLQEPLRKLRIFSEMLIDATEKTDIDQARNLALKINSNAQKVSMMIKALSGFSVLDDEEAFFEQVNLNKIIADVCTRLSPQLKAKNVTLQVDELPLVNGIPLQLEQLFYHLVNNAVTFSNKNATPVVTISCSTLPHSPLNDALRAGKQSGFVEIQIKDNGVGIEKSQLEKIFDIFSQGPYNKALAGGGVGLAYCRKIIRNHSGLIKAQSEFGKGATFTVILPAI</sequence>
<dbReference type="PANTHER" id="PTHR42878:SF15">
    <property type="entry name" value="BACTERIOPHYTOCHROME"/>
    <property type="match status" value="1"/>
</dbReference>
<dbReference type="EC" id="2.7.13.3" evidence="2"/>
<keyword evidence="3" id="KW-0808">Transferase</keyword>
<dbReference type="PANTHER" id="PTHR42878">
    <property type="entry name" value="TWO-COMPONENT HISTIDINE KINASE"/>
    <property type="match status" value="1"/>
</dbReference>